<dbReference type="InterPro" id="IPR036236">
    <property type="entry name" value="Znf_C2H2_sf"/>
</dbReference>
<proteinExistence type="predicted"/>
<organism evidence="3 4">
    <name type="scientific">Iris pallida</name>
    <name type="common">Sweet iris</name>
    <dbReference type="NCBI Taxonomy" id="29817"/>
    <lineage>
        <taxon>Eukaryota</taxon>
        <taxon>Viridiplantae</taxon>
        <taxon>Streptophyta</taxon>
        <taxon>Embryophyta</taxon>
        <taxon>Tracheophyta</taxon>
        <taxon>Spermatophyta</taxon>
        <taxon>Magnoliopsida</taxon>
        <taxon>Liliopsida</taxon>
        <taxon>Asparagales</taxon>
        <taxon>Iridaceae</taxon>
        <taxon>Iridoideae</taxon>
        <taxon>Irideae</taxon>
        <taxon>Iris</taxon>
    </lineage>
</organism>
<evidence type="ECO:0000313" key="3">
    <source>
        <dbReference type="EMBL" id="KAJ6806607.1"/>
    </source>
</evidence>
<feature type="region of interest" description="Disordered" evidence="1">
    <location>
        <begin position="1"/>
        <end position="29"/>
    </location>
</feature>
<dbReference type="SUPFAM" id="SSF57667">
    <property type="entry name" value="beta-beta-alpha zinc fingers"/>
    <property type="match status" value="2"/>
</dbReference>
<gene>
    <name evidence="3" type="ORF">M6B38_173880</name>
</gene>
<comment type="caution">
    <text evidence="3">The sequence shown here is derived from an EMBL/GenBank/DDBJ whole genome shotgun (WGS) entry which is preliminary data.</text>
</comment>
<feature type="compositionally biased region" description="Basic residues" evidence="1">
    <location>
        <begin position="340"/>
        <end position="354"/>
    </location>
</feature>
<reference evidence="3" key="1">
    <citation type="journal article" date="2023" name="GigaByte">
        <title>Genome assembly of the bearded iris, Iris pallida Lam.</title>
        <authorList>
            <person name="Bruccoleri R.E."/>
            <person name="Oakeley E.J."/>
            <person name="Faust A.M.E."/>
            <person name="Altorfer M."/>
            <person name="Dessus-Babus S."/>
            <person name="Burckhardt D."/>
            <person name="Oertli M."/>
            <person name="Naumann U."/>
            <person name="Petersen F."/>
            <person name="Wong J."/>
        </authorList>
    </citation>
    <scope>NUCLEOTIDE SEQUENCE</scope>
    <source>
        <strain evidence="3">GSM-AAB239-AS_SAM_17_03QT</strain>
    </source>
</reference>
<dbReference type="PANTHER" id="PTHR47487">
    <property type="entry name" value="OS06G0651300 PROTEIN-RELATED"/>
    <property type="match status" value="1"/>
</dbReference>
<evidence type="ECO:0000256" key="1">
    <source>
        <dbReference type="SAM" id="MobiDB-lite"/>
    </source>
</evidence>
<feature type="region of interest" description="Disordered" evidence="1">
    <location>
        <begin position="396"/>
        <end position="502"/>
    </location>
</feature>
<feature type="domain" description="U1-type" evidence="2">
    <location>
        <begin position="369"/>
        <end position="403"/>
    </location>
</feature>
<dbReference type="GO" id="GO:0008270">
    <property type="term" value="F:zinc ion binding"/>
    <property type="evidence" value="ECO:0007669"/>
    <property type="project" value="InterPro"/>
</dbReference>
<feature type="compositionally biased region" description="Basic and acidic residues" evidence="1">
    <location>
        <begin position="444"/>
        <end position="458"/>
    </location>
</feature>
<dbReference type="Proteomes" id="UP001140949">
    <property type="component" value="Unassembled WGS sequence"/>
</dbReference>
<dbReference type="EMBL" id="JANAVB010034615">
    <property type="protein sequence ID" value="KAJ6806607.1"/>
    <property type="molecule type" value="Genomic_DNA"/>
</dbReference>
<dbReference type="AlphaFoldDB" id="A0AAX6EQX3"/>
<dbReference type="InterPro" id="IPR003604">
    <property type="entry name" value="Matrin/U1-like-C_Znf_C2H2"/>
</dbReference>
<dbReference type="Pfam" id="PF12874">
    <property type="entry name" value="zf-met"/>
    <property type="match status" value="2"/>
</dbReference>
<dbReference type="GO" id="GO:0003676">
    <property type="term" value="F:nucleic acid binding"/>
    <property type="evidence" value="ECO:0007669"/>
    <property type="project" value="InterPro"/>
</dbReference>
<feature type="compositionally biased region" description="Basic and acidic residues" evidence="1">
    <location>
        <begin position="414"/>
        <end position="423"/>
    </location>
</feature>
<feature type="domain" description="U1-type" evidence="2">
    <location>
        <begin position="273"/>
        <end position="307"/>
    </location>
</feature>
<dbReference type="Gene3D" id="3.30.160.60">
    <property type="entry name" value="Classic Zinc Finger"/>
    <property type="match status" value="2"/>
</dbReference>
<feature type="region of interest" description="Disordered" evidence="1">
    <location>
        <begin position="323"/>
        <end position="354"/>
    </location>
</feature>
<sequence>MESQFRAGDDGRWSSTPPPPLPLSSGDGYFSFQAMQAGFGDAGRMRPRPTLEALEMELREERIKEEILARRIAQRRMVEEQARREMEIAMAMGMGMGMGMGGEGGGGRMWRMQSAEPMPLMLGPPEDVGFGGRREVEFGERRRFGPTRFGRRDLPKVEGGKKLTLLEEVDDTIREVPKLEGPIDVEFGRRDVEFEERGRLGDRLGRRNVGSDGKLPLQEARGLEVGKKLALSSKKPEVRMTSEIIPQKLSGVKRKQVTATSVVSSSKFPRPAQKEWSCALCQVSATSEEGLNEHLQGKKHQAKAAQLAPKKNFAVTTVAKDTVAKDGGDGSGSSASKPKVAAKKKPSAKGTKKVSIKVDGKIHEVVEKGRFLWCWMCRVKCNCQATMIGHLSGKRHLQESNKPKANAETTQNKEVVKDKKECTEEAEQPGGGSANETGITQNEKVVDVKKEGKEKVEEPAGGGSANEIGTTQNEEVVDVKKECTEEAEQPGSGSAEMAVNKE</sequence>
<dbReference type="InterPro" id="IPR013087">
    <property type="entry name" value="Znf_C2H2_type"/>
</dbReference>
<protein>
    <recommendedName>
        <fullName evidence="2">U1-type domain-containing protein</fullName>
    </recommendedName>
</protein>
<dbReference type="PANTHER" id="PTHR47487:SF8">
    <property type="entry name" value="OS08G0270900 PROTEIN"/>
    <property type="match status" value="1"/>
</dbReference>
<reference evidence="3" key="2">
    <citation type="submission" date="2023-04" db="EMBL/GenBank/DDBJ databases">
        <authorList>
            <person name="Bruccoleri R.E."/>
            <person name="Oakeley E.J."/>
            <person name="Faust A.-M."/>
            <person name="Dessus-Babus S."/>
            <person name="Altorfer M."/>
            <person name="Burckhardt D."/>
            <person name="Oertli M."/>
            <person name="Naumann U."/>
            <person name="Petersen F."/>
            <person name="Wong J."/>
        </authorList>
    </citation>
    <scope>NUCLEOTIDE SEQUENCE</scope>
    <source>
        <strain evidence="3">GSM-AAB239-AS_SAM_17_03QT</strain>
        <tissue evidence="3">Leaf</tissue>
    </source>
</reference>
<dbReference type="SMART" id="SM00451">
    <property type="entry name" value="ZnF_U1"/>
    <property type="match status" value="2"/>
</dbReference>
<evidence type="ECO:0000259" key="2">
    <source>
        <dbReference type="SMART" id="SM00451"/>
    </source>
</evidence>
<keyword evidence="4" id="KW-1185">Reference proteome</keyword>
<accession>A0AAX6EQX3</accession>
<name>A0AAX6EQX3_IRIPA</name>
<evidence type="ECO:0000313" key="4">
    <source>
        <dbReference type="Proteomes" id="UP001140949"/>
    </source>
</evidence>